<dbReference type="PANTHER" id="PTHR37262:SF1">
    <property type="entry name" value="PROTEIN PEP-RELATED DEVELOPMENT ARRESTED 1, CHLOROPLASTIC"/>
    <property type="match status" value="1"/>
</dbReference>
<dbReference type="Proteomes" id="UP000825935">
    <property type="component" value="Chromosome 2"/>
</dbReference>
<evidence type="ECO:0000256" key="1">
    <source>
        <dbReference type="SAM" id="MobiDB-lite"/>
    </source>
</evidence>
<dbReference type="InterPro" id="IPR038961">
    <property type="entry name" value="PRDA1"/>
</dbReference>
<feature type="compositionally biased region" description="Acidic residues" evidence="1">
    <location>
        <begin position="312"/>
        <end position="324"/>
    </location>
</feature>
<feature type="region of interest" description="Disordered" evidence="1">
    <location>
        <begin position="305"/>
        <end position="341"/>
    </location>
</feature>
<dbReference type="GO" id="GO:0042644">
    <property type="term" value="C:chloroplast nucleoid"/>
    <property type="evidence" value="ECO:0007669"/>
    <property type="project" value="InterPro"/>
</dbReference>
<feature type="compositionally biased region" description="Basic and acidic residues" evidence="1">
    <location>
        <begin position="325"/>
        <end position="341"/>
    </location>
</feature>
<dbReference type="OMA" id="YFEACDV"/>
<organism evidence="2 3">
    <name type="scientific">Ceratopteris richardii</name>
    <name type="common">Triangle waterfern</name>
    <dbReference type="NCBI Taxonomy" id="49495"/>
    <lineage>
        <taxon>Eukaryota</taxon>
        <taxon>Viridiplantae</taxon>
        <taxon>Streptophyta</taxon>
        <taxon>Embryophyta</taxon>
        <taxon>Tracheophyta</taxon>
        <taxon>Polypodiopsida</taxon>
        <taxon>Polypodiidae</taxon>
        <taxon>Polypodiales</taxon>
        <taxon>Pteridineae</taxon>
        <taxon>Pteridaceae</taxon>
        <taxon>Parkerioideae</taxon>
        <taxon>Ceratopteris</taxon>
    </lineage>
</organism>
<dbReference type="PANTHER" id="PTHR37262">
    <property type="entry name" value="PROTEIN PEP-RELATED DEVELOPMENT ARRESTED 1, CHLOROPLASTIC"/>
    <property type="match status" value="1"/>
</dbReference>
<evidence type="ECO:0008006" key="4">
    <source>
        <dbReference type="Google" id="ProtNLM"/>
    </source>
</evidence>
<dbReference type="EMBL" id="CM035407">
    <property type="protein sequence ID" value="KAH7445080.1"/>
    <property type="molecule type" value="Genomic_DNA"/>
</dbReference>
<sequence length="390" mass="42787">MASLRLQLSASSSYAAVRAEFPALRKSSLAFMPTFARGNLCVACSITIPRSTQATVASVQSGSPMTHNMEEETWNAETYAALLRGGEDVADVMKTMTEVLSDVEGLDQDKEGLAIHLAAAGAIQQKLDSLDGSFLLALDWMIREAEVENDDERKEVLEIIKETVLGQLNEKCPPHVQVLGLLCRTPTKEKRTEILRRSAGGGGVFDTESGGKLTIPFSNLMNISTQADNLVSSMEEKPRIKDRRLLAKLVVIRDEARSMLGGGLLDERNDNRGFKNLPSNVVKFLSSIVSVRPGPSLRQKLLNVMNGKDEGQDPPEETDNDDVEGQNRAEKSKVSSKSDHELPVRPGMFLEAVMKVLGSMYETNTAGVGVQQLEWVHRETLKILEEIGYS</sequence>
<accession>A0A8T2VCY9</accession>
<evidence type="ECO:0000313" key="3">
    <source>
        <dbReference type="Proteomes" id="UP000825935"/>
    </source>
</evidence>
<comment type="caution">
    <text evidence="2">The sequence shown here is derived from an EMBL/GenBank/DDBJ whole genome shotgun (WGS) entry which is preliminary data.</text>
</comment>
<dbReference type="AlphaFoldDB" id="A0A8T2VCY9"/>
<protein>
    <recommendedName>
        <fullName evidence="4">Protein PEP-RELATED DEVELOPMENT ARRESTED 1, chloroplastic</fullName>
    </recommendedName>
</protein>
<reference evidence="2" key="1">
    <citation type="submission" date="2021-08" db="EMBL/GenBank/DDBJ databases">
        <title>WGS assembly of Ceratopteris richardii.</title>
        <authorList>
            <person name="Marchant D.B."/>
            <person name="Chen G."/>
            <person name="Jenkins J."/>
            <person name="Shu S."/>
            <person name="Leebens-Mack J."/>
            <person name="Grimwood J."/>
            <person name="Schmutz J."/>
            <person name="Soltis P."/>
            <person name="Soltis D."/>
            <person name="Chen Z.-H."/>
        </authorList>
    </citation>
    <scope>NUCLEOTIDE SEQUENCE</scope>
    <source>
        <strain evidence="2">Whitten #5841</strain>
        <tissue evidence="2">Leaf</tissue>
    </source>
</reference>
<proteinExistence type="predicted"/>
<dbReference type="GO" id="GO:0006355">
    <property type="term" value="P:regulation of DNA-templated transcription"/>
    <property type="evidence" value="ECO:0007669"/>
    <property type="project" value="InterPro"/>
</dbReference>
<keyword evidence="3" id="KW-1185">Reference proteome</keyword>
<gene>
    <name evidence="2" type="ORF">KP509_02G105600</name>
</gene>
<dbReference type="EMBL" id="CM035407">
    <property type="protein sequence ID" value="KAH7445078.1"/>
    <property type="molecule type" value="Genomic_DNA"/>
</dbReference>
<evidence type="ECO:0000313" key="2">
    <source>
        <dbReference type="EMBL" id="KAH7445080.1"/>
    </source>
</evidence>
<name>A0A8T2VCY9_CERRI</name>
<dbReference type="OrthoDB" id="2015968at2759"/>